<dbReference type="RefSeq" id="WP_202344776.1">
    <property type="nucleotide sequence ID" value="NZ_BAAAPI010000006.1"/>
</dbReference>
<dbReference type="InterPro" id="IPR009061">
    <property type="entry name" value="DNA-bd_dom_put_sf"/>
</dbReference>
<protein>
    <submittedName>
        <fullName evidence="2">DNA-binding protein</fullName>
    </submittedName>
</protein>
<evidence type="ECO:0000313" key="2">
    <source>
        <dbReference type="EMBL" id="MBL3679517.1"/>
    </source>
</evidence>
<sequence length="100" mass="10743">MSSYAHLNPKLAEVLLSEHSLEDTGERAAYDLAEAAELLGMSKRALWNLVSEGEVPAIRIGRQKLYVPAAYLDAVRRGDTIALAGFAAQLGPSCESKEVA</sequence>
<dbReference type="SUPFAM" id="SSF46955">
    <property type="entry name" value="Putative DNA-binding domain"/>
    <property type="match status" value="1"/>
</dbReference>
<comment type="caution">
    <text evidence="2">The sequence shown here is derived from an EMBL/GenBank/DDBJ whole genome shotgun (WGS) entry which is preliminary data.</text>
</comment>
<proteinExistence type="predicted"/>
<feature type="domain" description="Helix-turn-helix" evidence="1">
    <location>
        <begin position="30"/>
        <end position="75"/>
    </location>
</feature>
<dbReference type="InterPro" id="IPR041657">
    <property type="entry name" value="HTH_17"/>
</dbReference>
<evidence type="ECO:0000259" key="1">
    <source>
        <dbReference type="Pfam" id="PF12728"/>
    </source>
</evidence>
<evidence type="ECO:0000313" key="3">
    <source>
        <dbReference type="Proteomes" id="UP001645859"/>
    </source>
</evidence>
<dbReference type="Proteomes" id="UP001645859">
    <property type="component" value="Unassembled WGS sequence"/>
</dbReference>
<accession>A0ABS1SHL1</accession>
<keyword evidence="3" id="KW-1185">Reference proteome</keyword>
<gene>
    <name evidence="2" type="ORF">D3230_09485</name>
</gene>
<organism evidence="2 3">
    <name type="scientific">Leucobacter chromiireducens subsp. solipictus</name>
    <dbReference type="NCBI Taxonomy" id="398235"/>
    <lineage>
        <taxon>Bacteria</taxon>
        <taxon>Bacillati</taxon>
        <taxon>Actinomycetota</taxon>
        <taxon>Actinomycetes</taxon>
        <taxon>Micrococcales</taxon>
        <taxon>Microbacteriaceae</taxon>
        <taxon>Leucobacter</taxon>
    </lineage>
</organism>
<reference evidence="2 3" key="1">
    <citation type="submission" date="2018-09" db="EMBL/GenBank/DDBJ databases">
        <title>Comparative genomics of Leucobacter spp.</title>
        <authorList>
            <person name="Reis A.C."/>
            <person name="Kolvenbach B.A."/>
            <person name="Corvini P.F.X."/>
            <person name="Nunes O.C."/>
        </authorList>
    </citation>
    <scope>NUCLEOTIDE SEQUENCE [LARGE SCALE GENOMIC DNA]</scope>
    <source>
        <strain evidence="2 3">TAN 31504</strain>
    </source>
</reference>
<dbReference type="Pfam" id="PF12728">
    <property type="entry name" value="HTH_17"/>
    <property type="match status" value="1"/>
</dbReference>
<dbReference type="GO" id="GO:0003677">
    <property type="term" value="F:DNA binding"/>
    <property type="evidence" value="ECO:0007669"/>
    <property type="project" value="UniProtKB-KW"/>
</dbReference>
<dbReference type="EMBL" id="QYAC01000004">
    <property type="protein sequence ID" value="MBL3679517.1"/>
    <property type="molecule type" value="Genomic_DNA"/>
</dbReference>
<name>A0ABS1SHL1_9MICO</name>
<keyword evidence="2" id="KW-0238">DNA-binding</keyword>